<evidence type="ECO:0000313" key="4">
    <source>
        <dbReference type="Proteomes" id="UP000717696"/>
    </source>
</evidence>
<comment type="caution">
    <text evidence="3">The sequence shown here is derived from an EMBL/GenBank/DDBJ whole genome shotgun (WGS) entry which is preliminary data.</text>
</comment>
<feature type="signal peptide" evidence="2">
    <location>
        <begin position="1"/>
        <end position="25"/>
    </location>
</feature>
<keyword evidence="4" id="KW-1185">Reference proteome</keyword>
<feature type="chain" id="PRO_5040361497" evidence="2">
    <location>
        <begin position="26"/>
        <end position="421"/>
    </location>
</feature>
<accession>A0A9P9JB85</accession>
<name>A0A9P9JB85_9HYPO</name>
<proteinExistence type="predicted"/>
<sequence length="421" mass="45619">MRWPGASFGLLALASGGLLPQTAHGQRTERCLACVPEHVRDQVAVGFDLGQSYGTSVAYFHNGSAINLAKVTASPNYKALMKHATQFVNDDPPLTNDSQYAGQYLQQFIQSATRYLRMLGFRVSPPDPSEAAIVLTEVISSLKEDSEAALGMPIARVSVTAPWLRAWQDAAPDAHPINEALLLAGLTPFPVEPEQQVYITETQAILAASGRQFCQPFGSSEHVGQDEDAAQNHVAFLISYTGDTVYTGIQSAICFPHNPQNKGTRGRMAKGGNIFTDKASTQVSWSDETMAIIEDMLEDFIWYNQQVAGSNRTGLILFAGEGSGLPALQDATRGMVELFNSDTIQGYRGFQVIRSDGTNFAAAKGAAMWSRLRLEAAHYCRTSECGQGDQPFSPLDGLGQESCGSTPRSGQHDDEDTWLDI</sequence>
<organism evidence="3 4">
    <name type="scientific">Dactylonectria estremocensis</name>
    <dbReference type="NCBI Taxonomy" id="1079267"/>
    <lineage>
        <taxon>Eukaryota</taxon>
        <taxon>Fungi</taxon>
        <taxon>Dikarya</taxon>
        <taxon>Ascomycota</taxon>
        <taxon>Pezizomycotina</taxon>
        <taxon>Sordariomycetes</taxon>
        <taxon>Hypocreomycetidae</taxon>
        <taxon>Hypocreales</taxon>
        <taxon>Nectriaceae</taxon>
        <taxon>Dactylonectria</taxon>
    </lineage>
</organism>
<reference evidence="3" key="1">
    <citation type="journal article" date="2021" name="Nat. Commun.">
        <title>Genetic determinants of endophytism in the Arabidopsis root mycobiome.</title>
        <authorList>
            <person name="Mesny F."/>
            <person name="Miyauchi S."/>
            <person name="Thiergart T."/>
            <person name="Pickel B."/>
            <person name="Atanasova L."/>
            <person name="Karlsson M."/>
            <person name="Huettel B."/>
            <person name="Barry K.W."/>
            <person name="Haridas S."/>
            <person name="Chen C."/>
            <person name="Bauer D."/>
            <person name="Andreopoulos W."/>
            <person name="Pangilinan J."/>
            <person name="LaButti K."/>
            <person name="Riley R."/>
            <person name="Lipzen A."/>
            <person name="Clum A."/>
            <person name="Drula E."/>
            <person name="Henrissat B."/>
            <person name="Kohler A."/>
            <person name="Grigoriev I.V."/>
            <person name="Martin F.M."/>
            <person name="Hacquard S."/>
        </authorList>
    </citation>
    <scope>NUCLEOTIDE SEQUENCE</scope>
    <source>
        <strain evidence="3">MPI-CAGE-AT-0021</strain>
    </source>
</reference>
<protein>
    <submittedName>
        <fullName evidence="3">Uncharacterized protein</fullName>
    </submittedName>
</protein>
<dbReference type="Proteomes" id="UP000717696">
    <property type="component" value="Unassembled WGS sequence"/>
</dbReference>
<feature type="region of interest" description="Disordered" evidence="1">
    <location>
        <begin position="391"/>
        <end position="421"/>
    </location>
</feature>
<dbReference type="EMBL" id="JAGMUU010000006">
    <property type="protein sequence ID" value="KAH7149825.1"/>
    <property type="molecule type" value="Genomic_DNA"/>
</dbReference>
<evidence type="ECO:0000256" key="2">
    <source>
        <dbReference type="SAM" id="SignalP"/>
    </source>
</evidence>
<dbReference type="AlphaFoldDB" id="A0A9P9JB85"/>
<keyword evidence="2" id="KW-0732">Signal</keyword>
<evidence type="ECO:0000256" key="1">
    <source>
        <dbReference type="SAM" id="MobiDB-lite"/>
    </source>
</evidence>
<evidence type="ECO:0000313" key="3">
    <source>
        <dbReference type="EMBL" id="KAH7149825.1"/>
    </source>
</evidence>
<dbReference type="OrthoDB" id="3643156at2759"/>
<gene>
    <name evidence="3" type="ORF">B0J13DRAFT_548922</name>
</gene>